<feature type="compositionally biased region" description="Low complexity" evidence="8">
    <location>
        <begin position="56"/>
        <end position="67"/>
    </location>
</feature>
<dbReference type="InterPro" id="IPR003409">
    <property type="entry name" value="MORN"/>
</dbReference>
<evidence type="ECO:0000256" key="4">
    <source>
        <dbReference type="ARBA" id="ARBA00022741"/>
    </source>
</evidence>
<accession>A0AAE0H023</accession>
<dbReference type="Pfam" id="PF02493">
    <property type="entry name" value="MORN"/>
    <property type="match status" value="7"/>
</dbReference>
<dbReference type="AlphaFoldDB" id="A0AAE0H023"/>
<dbReference type="PIRSF" id="PIRSF037274">
    <property type="entry name" value="PIP5K_plant_prd"/>
    <property type="match status" value="1"/>
</dbReference>
<dbReference type="GO" id="GO:0005886">
    <property type="term" value="C:plasma membrane"/>
    <property type="evidence" value="ECO:0007669"/>
    <property type="project" value="TreeGrafter"/>
</dbReference>
<keyword evidence="11" id="KW-1185">Reference proteome</keyword>
<feature type="compositionally biased region" description="Polar residues" evidence="8">
    <location>
        <begin position="33"/>
        <end position="44"/>
    </location>
</feature>
<evidence type="ECO:0000313" key="11">
    <source>
        <dbReference type="Proteomes" id="UP001190700"/>
    </source>
</evidence>
<protein>
    <recommendedName>
        <fullName evidence="1">1-phosphatidylinositol-4-phosphate 5-kinase</fullName>
        <ecNumber evidence="1">2.7.1.68</ecNumber>
    </recommendedName>
</protein>
<dbReference type="Pfam" id="PF01504">
    <property type="entry name" value="PIP5K"/>
    <property type="match status" value="1"/>
</dbReference>
<name>A0AAE0H023_9CHLO</name>
<dbReference type="CDD" id="cd17302">
    <property type="entry name" value="PIPKc_AtPIP5K_like"/>
    <property type="match status" value="1"/>
</dbReference>
<dbReference type="PROSITE" id="PS51455">
    <property type="entry name" value="PIPK"/>
    <property type="match status" value="1"/>
</dbReference>
<proteinExistence type="predicted"/>
<dbReference type="SMART" id="SM00330">
    <property type="entry name" value="PIPKc"/>
    <property type="match status" value="1"/>
</dbReference>
<dbReference type="GO" id="GO:0016308">
    <property type="term" value="F:1-phosphatidylinositol-4-phosphate 5-kinase activity"/>
    <property type="evidence" value="ECO:0007669"/>
    <property type="project" value="UniProtKB-EC"/>
</dbReference>
<evidence type="ECO:0000256" key="3">
    <source>
        <dbReference type="ARBA" id="ARBA00022737"/>
    </source>
</evidence>
<dbReference type="EMBL" id="LGRX02000825">
    <property type="protein sequence ID" value="KAK3287484.1"/>
    <property type="molecule type" value="Genomic_DNA"/>
</dbReference>
<keyword evidence="4 7" id="KW-0547">Nucleotide-binding</keyword>
<dbReference type="GO" id="GO:0005524">
    <property type="term" value="F:ATP binding"/>
    <property type="evidence" value="ECO:0007669"/>
    <property type="project" value="UniProtKB-UniRule"/>
</dbReference>
<dbReference type="InterPro" id="IPR027483">
    <property type="entry name" value="PInositol-4-P-4/5-kinase_C_sf"/>
</dbReference>
<keyword evidence="5 7" id="KW-0418">Kinase</keyword>
<keyword evidence="6 7" id="KW-0067">ATP-binding</keyword>
<comment type="caution">
    <text evidence="10">The sequence shown here is derived from an EMBL/GenBank/DDBJ whole genome shotgun (WGS) entry which is preliminary data.</text>
</comment>
<feature type="region of interest" description="Disordered" evidence="8">
    <location>
        <begin position="658"/>
        <end position="680"/>
    </location>
</feature>
<dbReference type="EC" id="2.7.1.68" evidence="1"/>
<dbReference type="SUPFAM" id="SSF56104">
    <property type="entry name" value="SAICAR synthase-like"/>
    <property type="match status" value="1"/>
</dbReference>
<feature type="region of interest" description="Disordered" evidence="8">
    <location>
        <begin position="1"/>
        <end position="92"/>
    </location>
</feature>
<evidence type="ECO:0000256" key="2">
    <source>
        <dbReference type="ARBA" id="ARBA00022679"/>
    </source>
</evidence>
<gene>
    <name evidence="10" type="ORF">CYMTET_5007</name>
</gene>
<dbReference type="Gene3D" id="3.30.800.10">
    <property type="entry name" value="Phosphatidylinositol Phosphate Kinase II Beta"/>
    <property type="match status" value="1"/>
</dbReference>
<feature type="domain" description="PIPK" evidence="9">
    <location>
        <begin position="364"/>
        <end position="832"/>
    </location>
</feature>
<keyword evidence="2 7" id="KW-0808">Transferase</keyword>
<dbReference type="SUPFAM" id="SSF82185">
    <property type="entry name" value="Histone H3 K4-specific methyltransferase SET7/9 N-terminal domain"/>
    <property type="match status" value="2"/>
</dbReference>
<dbReference type="InterPro" id="IPR023610">
    <property type="entry name" value="PInositol-4/5-P-5/4-kinase"/>
</dbReference>
<evidence type="ECO:0000256" key="8">
    <source>
        <dbReference type="SAM" id="MobiDB-lite"/>
    </source>
</evidence>
<dbReference type="InterPro" id="IPR017163">
    <property type="entry name" value="PIno-4-P-5_kinase_pln"/>
</dbReference>
<reference evidence="10 11" key="1">
    <citation type="journal article" date="2015" name="Genome Biol. Evol.">
        <title>Comparative Genomics of a Bacterivorous Green Alga Reveals Evolutionary Causalities and Consequences of Phago-Mixotrophic Mode of Nutrition.</title>
        <authorList>
            <person name="Burns J.A."/>
            <person name="Paasch A."/>
            <person name="Narechania A."/>
            <person name="Kim E."/>
        </authorList>
    </citation>
    <scope>NUCLEOTIDE SEQUENCE [LARGE SCALE GENOMIC DNA]</scope>
    <source>
        <strain evidence="10 11">PLY_AMNH</strain>
    </source>
</reference>
<evidence type="ECO:0000256" key="5">
    <source>
        <dbReference type="ARBA" id="ARBA00022777"/>
    </source>
</evidence>
<evidence type="ECO:0000313" key="10">
    <source>
        <dbReference type="EMBL" id="KAK3287484.1"/>
    </source>
</evidence>
<evidence type="ECO:0000256" key="1">
    <source>
        <dbReference type="ARBA" id="ARBA00012172"/>
    </source>
</evidence>
<dbReference type="GO" id="GO:0046854">
    <property type="term" value="P:phosphatidylinositol phosphate biosynthetic process"/>
    <property type="evidence" value="ECO:0007669"/>
    <property type="project" value="TreeGrafter"/>
</dbReference>
<dbReference type="PANTHER" id="PTHR23086:SF8">
    <property type="entry name" value="PHOSPHATIDYLINOSITOL 5-PHOSPHATE 4-KINASE, ISOFORM A"/>
    <property type="match status" value="1"/>
</dbReference>
<sequence>MSGPETPRPALSEDPQLVKSETYKEVPEATIPDATSSTNPSDSFGDSAVAADKNSGRSYFSSDSSASAGLPKSKTRQLPNGDSYEGGWQNGHPEGTGLYRWADGSHYEGSWLAGKKHGRGMYQWPSGAQYEGDWVHGFMQGVGTYKSKDGTQYAGSWLRDEKHGLGTKKYANGDMYEGLWKNGKPGGPGMYRWIDKSEYNGEWVQGRMHGRGTFIWPTGERYDGEWTEGRENGRGVFTWADSSFFDGLWAVGLKHGIGVWSPPLELKKDVHSPTPKKGSVTETGVESEGEGVDLKDLYTIRRMMLQEYSEGQLLREEVASQTFCAQYQPPYSVLMSAIKSKDAKKLKRKKKKKQKQVGETIFKGHRSYDLMVNLQLGIRWSVGRMNPADDRDINSNDFTQVIGERSFPREGSDETPPHPSGDFKWKDYYPMVFRKLRERFGIDAGLYVNSLCGDAALRELSSPGKSGSIFFLSQDDRFIIKTMKKEEMTKLRQMLPKYLAHVQQHQHTLLTKFFGLHRIKPHKGRKVRFVVMGNLLATDLHIQRRFDLKGSWLGRYTDKSKQVEETTILKDLDLDVVFKLESGWRDKMLEQIRVDCQLLEVLGVMDYSLLLGVHFRDTSNPALAAKLAVQSEVSQDSGTETEMFDDKTARSAHLTLTGEVSGPLSSVEEEGSSASKQKQTTLVSKEGAIAKALNYRPWKAHTNRSLQTVAASRPGRTMSLRPISYAEGSTDAMAQIDGLGTVALGSNIAATAIPHRVMSWPDKEAGEARPTLLDGPADVVLHFGVIDILQDYNVTKQVEHSFKSLYHTAKSISSCDPIAYSKRLQKYMEQVFL</sequence>
<dbReference type="PANTHER" id="PTHR23086">
    <property type="entry name" value="PHOSPHATIDYLINOSITOL-4-PHOSPHATE 5-KINASE"/>
    <property type="match status" value="1"/>
</dbReference>
<dbReference type="SMART" id="SM00698">
    <property type="entry name" value="MORN"/>
    <property type="match status" value="7"/>
</dbReference>
<dbReference type="InterPro" id="IPR027484">
    <property type="entry name" value="PInositol-4-P-5-kinase_N"/>
</dbReference>
<keyword evidence="3" id="KW-0677">Repeat</keyword>
<dbReference type="Gene3D" id="3.30.810.10">
    <property type="entry name" value="2-Layer Sandwich"/>
    <property type="match status" value="1"/>
</dbReference>
<evidence type="ECO:0000256" key="7">
    <source>
        <dbReference type="PROSITE-ProRule" id="PRU00781"/>
    </source>
</evidence>
<evidence type="ECO:0000259" key="9">
    <source>
        <dbReference type="PROSITE" id="PS51455"/>
    </source>
</evidence>
<evidence type="ECO:0000256" key="6">
    <source>
        <dbReference type="ARBA" id="ARBA00022840"/>
    </source>
</evidence>
<dbReference type="Proteomes" id="UP001190700">
    <property type="component" value="Unassembled WGS sequence"/>
</dbReference>
<dbReference type="Gene3D" id="2.20.110.10">
    <property type="entry name" value="Histone H3 K4-specific methyltransferase SET7/9 N-terminal domain"/>
    <property type="match status" value="4"/>
</dbReference>
<organism evidence="10 11">
    <name type="scientific">Cymbomonas tetramitiformis</name>
    <dbReference type="NCBI Taxonomy" id="36881"/>
    <lineage>
        <taxon>Eukaryota</taxon>
        <taxon>Viridiplantae</taxon>
        <taxon>Chlorophyta</taxon>
        <taxon>Pyramimonadophyceae</taxon>
        <taxon>Pyramimonadales</taxon>
        <taxon>Pyramimonadaceae</taxon>
        <taxon>Cymbomonas</taxon>
    </lineage>
</organism>
<dbReference type="InterPro" id="IPR002498">
    <property type="entry name" value="PInositol-4-P-4/5-kinase_core"/>
</dbReference>